<dbReference type="RefSeq" id="WP_344045168.1">
    <property type="nucleotide sequence ID" value="NZ_BAAAPB010000002.1"/>
</dbReference>
<feature type="DNA-binding region" description="H-T-H motif" evidence="4">
    <location>
        <begin position="39"/>
        <end position="58"/>
    </location>
</feature>
<proteinExistence type="predicted"/>
<keyword evidence="1" id="KW-0805">Transcription regulation</keyword>
<name>A0ABN2R575_9ACTN</name>
<evidence type="ECO:0000313" key="6">
    <source>
        <dbReference type="EMBL" id="GAA1963842.1"/>
    </source>
</evidence>
<comment type="caution">
    <text evidence="6">The sequence shown here is derived from an EMBL/GenBank/DDBJ whole genome shotgun (WGS) entry which is preliminary data.</text>
</comment>
<dbReference type="SUPFAM" id="SSF48498">
    <property type="entry name" value="Tetracyclin repressor-like, C-terminal domain"/>
    <property type="match status" value="1"/>
</dbReference>
<evidence type="ECO:0000256" key="2">
    <source>
        <dbReference type="ARBA" id="ARBA00023125"/>
    </source>
</evidence>
<feature type="domain" description="HTH tetR-type" evidence="5">
    <location>
        <begin position="16"/>
        <end position="76"/>
    </location>
</feature>
<dbReference type="Proteomes" id="UP001500571">
    <property type="component" value="Unassembled WGS sequence"/>
</dbReference>
<dbReference type="PANTHER" id="PTHR30055:SF148">
    <property type="entry name" value="TETR-FAMILY TRANSCRIPTIONAL REGULATOR"/>
    <property type="match status" value="1"/>
</dbReference>
<dbReference type="Gene3D" id="1.10.357.10">
    <property type="entry name" value="Tetracycline Repressor, domain 2"/>
    <property type="match status" value="1"/>
</dbReference>
<evidence type="ECO:0000259" key="5">
    <source>
        <dbReference type="PROSITE" id="PS50977"/>
    </source>
</evidence>
<dbReference type="InterPro" id="IPR023772">
    <property type="entry name" value="DNA-bd_HTH_TetR-type_CS"/>
</dbReference>
<protein>
    <submittedName>
        <fullName evidence="6">TetR/AcrR family transcriptional regulator</fullName>
    </submittedName>
</protein>
<organism evidence="6 7">
    <name type="scientific">Nocardioides panacihumi</name>
    <dbReference type="NCBI Taxonomy" id="400774"/>
    <lineage>
        <taxon>Bacteria</taxon>
        <taxon>Bacillati</taxon>
        <taxon>Actinomycetota</taxon>
        <taxon>Actinomycetes</taxon>
        <taxon>Propionibacteriales</taxon>
        <taxon>Nocardioidaceae</taxon>
        <taxon>Nocardioides</taxon>
    </lineage>
</organism>
<dbReference type="Gene3D" id="1.10.10.60">
    <property type="entry name" value="Homeodomain-like"/>
    <property type="match status" value="1"/>
</dbReference>
<dbReference type="EMBL" id="BAAAPB010000002">
    <property type="protein sequence ID" value="GAA1963842.1"/>
    <property type="molecule type" value="Genomic_DNA"/>
</dbReference>
<dbReference type="PROSITE" id="PS01081">
    <property type="entry name" value="HTH_TETR_1"/>
    <property type="match status" value="1"/>
</dbReference>
<dbReference type="PROSITE" id="PS50977">
    <property type="entry name" value="HTH_TETR_2"/>
    <property type="match status" value="1"/>
</dbReference>
<keyword evidence="3" id="KW-0804">Transcription</keyword>
<accession>A0ABN2R575</accession>
<dbReference type="SUPFAM" id="SSF46689">
    <property type="entry name" value="Homeodomain-like"/>
    <property type="match status" value="1"/>
</dbReference>
<dbReference type="InterPro" id="IPR036271">
    <property type="entry name" value="Tet_transcr_reg_TetR-rel_C_sf"/>
</dbReference>
<gene>
    <name evidence="6" type="ORF">GCM10009798_24930</name>
</gene>
<evidence type="ECO:0000256" key="4">
    <source>
        <dbReference type="PROSITE-ProRule" id="PRU00335"/>
    </source>
</evidence>
<evidence type="ECO:0000313" key="7">
    <source>
        <dbReference type="Proteomes" id="UP001500571"/>
    </source>
</evidence>
<dbReference type="Pfam" id="PF00440">
    <property type="entry name" value="TetR_N"/>
    <property type="match status" value="1"/>
</dbReference>
<dbReference type="PRINTS" id="PR00455">
    <property type="entry name" value="HTHTETR"/>
</dbReference>
<keyword evidence="7" id="KW-1185">Reference proteome</keyword>
<evidence type="ECO:0000256" key="3">
    <source>
        <dbReference type="ARBA" id="ARBA00023163"/>
    </source>
</evidence>
<dbReference type="InterPro" id="IPR009057">
    <property type="entry name" value="Homeodomain-like_sf"/>
</dbReference>
<dbReference type="InterPro" id="IPR050109">
    <property type="entry name" value="HTH-type_TetR-like_transc_reg"/>
</dbReference>
<dbReference type="InterPro" id="IPR001647">
    <property type="entry name" value="HTH_TetR"/>
</dbReference>
<keyword evidence="2 4" id="KW-0238">DNA-binding</keyword>
<dbReference type="Pfam" id="PF16859">
    <property type="entry name" value="TetR_C_11"/>
    <property type="match status" value="1"/>
</dbReference>
<sequence length="211" mass="23008">MNLAKALGKHRPRVEGDRELEILEATLAILAEAGYDRLTMDAVATRAKASKATLYRRWSSKANLVIDALTNSKEPHEFPDTGTLRGDLQAAFCGMGGLTDPTELAVFSSVITAIGRDPEFAEQFRVHFLTDKLEGSRGIWERARARGELRADVDLDLIAPALAGIVLHRVFVMGQLPDEDLITRVIDQIILPAALRPEIAAGSGIHSISKD</sequence>
<reference evidence="6 7" key="1">
    <citation type="journal article" date="2019" name="Int. J. Syst. Evol. Microbiol.">
        <title>The Global Catalogue of Microorganisms (GCM) 10K type strain sequencing project: providing services to taxonomists for standard genome sequencing and annotation.</title>
        <authorList>
            <consortium name="The Broad Institute Genomics Platform"/>
            <consortium name="The Broad Institute Genome Sequencing Center for Infectious Disease"/>
            <person name="Wu L."/>
            <person name="Ma J."/>
        </authorList>
    </citation>
    <scope>NUCLEOTIDE SEQUENCE [LARGE SCALE GENOMIC DNA]</scope>
    <source>
        <strain evidence="6 7">JCM 15309</strain>
    </source>
</reference>
<dbReference type="InterPro" id="IPR011075">
    <property type="entry name" value="TetR_C"/>
</dbReference>
<evidence type="ECO:0000256" key="1">
    <source>
        <dbReference type="ARBA" id="ARBA00023015"/>
    </source>
</evidence>
<dbReference type="PANTHER" id="PTHR30055">
    <property type="entry name" value="HTH-TYPE TRANSCRIPTIONAL REGULATOR RUTR"/>
    <property type="match status" value="1"/>
</dbReference>